<gene>
    <name evidence="7" type="ORF">SAMN02745973_00754</name>
</gene>
<sequence length="453" mass="49837">MSNNLFDKKNTHKDKSISTRDTFSTKFGFILACVGSAVGMGNIWLFPYRVGEFGGAAFLIPYFIFIALLGFTGVIGEMAFGRAMGTGPLGAFKKAMEKRGKKHGDLIGLIPVIGSLAIAIGYSVVVGWILKFTIGSISGSLLLETKSGAYFQTIAGNFQSIEWHLIGLIITFSIMIFGISKGIEKLNKILMPMFFLLFIILAIRVFTLDQAIEGYKYLFIPKWKFLSDPKTWIYALGQAFFSLSLAGSGTLVYGSYLKKSEDIISSAKYVAIFDTLAAMLAALVIIPSVFAFDLDPAAGPPLLFITMPDVFKMMPLGRIFAILFFIAVLFAAITSLINLFETPVEALQQRFQLSRTSSVFIIAMISVIIGIMIEDSNVLGTWMDVVSIYLIPLGAFLAGIMFFWICGAKFAREQIQLGREKPLGNWFEPMAKYLFCGLTIIVYILGIFYGGIG</sequence>
<dbReference type="CDD" id="cd10336">
    <property type="entry name" value="SLC6sbd_Tyt1-Like"/>
    <property type="match status" value="1"/>
</dbReference>
<feature type="transmembrane region" description="Helical" evidence="6">
    <location>
        <begin position="27"/>
        <end position="47"/>
    </location>
</feature>
<accession>A0A1T4KZM7</accession>
<dbReference type="Pfam" id="PF00209">
    <property type="entry name" value="SNF"/>
    <property type="match status" value="2"/>
</dbReference>
<keyword evidence="3 6" id="KW-0812">Transmembrane</keyword>
<feature type="transmembrane region" description="Helical" evidence="6">
    <location>
        <begin position="352"/>
        <end position="373"/>
    </location>
</feature>
<comment type="subcellular location">
    <subcellularLocation>
        <location evidence="1">Membrane</location>
        <topology evidence="1">Multi-pass membrane protein</topology>
    </subcellularLocation>
</comment>
<feature type="transmembrane region" description="Helical" evidence="6">
    <location>
        <begin position="59"/>
        <end position="85"/>
    </location>
</feature>
<dbReference type="InterPro" id="IPR047218">
    <property type="entry name" value="YocR/YhdH-like"/>
</dbReference>
<dbReference type="PRINTS" id="PR00176">
    <property type="entry name" value="NANEUSMPORT"/>
</dbReference>
<feature type="transmembrane region" description="Helical" evidence="6">
    <location>
        <begin position="150"/>
        <end position="177"/>
    </location>
</feature>
<dbReference type="InterPro" id="IPR000175">
    <property type="entry name" value="Na/ntran_symport"/>
</dbReference>
<proteinExistence type="predicted"/>
<dbReference type="GO" id="GO:0016020">
    <property type="term" value="C:membrane"/>
    <property type="evidence" value="ECO:0007669"/>
    <property type="project" value="UniProtKB-SubCell"/>
</dbReference>
<dbReference type="PANTHER" id="PTHR42948">
    <property type="entry name" value="TRANSPORTER"/>
    <property type="match status" value="1"/>
</dbReference>
<keyword evidence="5 6" id="KW-0472">Membrane</keyword>
<dbReference type="EMBL" id="FUWV01000003">
    <property type="protein sequence ID" value="SJZ47925.1"/>
    <property type="molecule type" value="Genomic_DNA"/>
</dbReference>
<evidence type="ECO:0000313" key="8">
    <source>
        <dbReference type="Proteomes" id="UP000196365"/>
    </source>
</evidence>
<dbReference type="RefSeq" id="WP_242960194.1">
    <property type="nucleotide sequence ID" value="NZ_FUWV01000003.1"/>
</dbReference>
<organism evidence="7 8">
    <name type="scientific">Garciella nitratireducens DSM 15102</name>
    <dbReference type="NCBI Taxonomy" id="1121911"/>
    <lineage>
        <taxon>Bacteria</taxon>
        <taxon>Bacillati</taxon>
        <taxon>Bacillota</taxon>
        <taxon>Clostridia</taxon>
        <taxon>Eubacteriales</taxon>
        <taxon>Eubacteriaceae</taxon>
        <taxon>Garciella</taxon>
    </lineage>
</organism>
<dbReference type="InterPro" id="IPR037272">
    <property type="entry name" value="SNS_sf"/>
</dbReference>
<dbReference type="PROSITE" id="PS50267">
    <property type="entry name" value="NA_NEUROTRAN_SYMP_3"/>
    <property type="match status" value="1"/>
</dbReference>
<reference evidence="7 8" key="1">
    <citation type="submission" date="2017-02" db="EMBL/GenBank/DDBJ databases">
        <authorList>
            <person name="Peterson S.W."/>
        </authorList>
    </citation>
    <scope>NUCLEOTIDE SEQUENCE [LARGE SCALE GENOMIC DNA]</scope>
    <source>
        <strain evidence="7 8">DSM 15102</strain>
    </source>
</reference>
<feature type="transmembrane region" description="Helical" evidence="6">
    <location>
        <begin position="431"/>
        <end position="452"/>
    </location>
</feature>
<feature type="transmembrane region" description="Helical" evidence="6">
    <location>
        <begin position="106"/>
        <end position="130"/>
    </location>
</feature>
<dbReference type="PANTHER" id="PTHR42948:SF1">
    <property type="entry name" value="TRANSPORTER"/>
    <property type="match status" value="1"/>
</dbReference>
<name>A0A1T4KZM7_9FIRM</name>
<dbReference type="AlphaFoldDB" id="A0A1T4KZM7"/>
<dbReference type="SUPFAM" id="SSF161070">
    <property type="entry name" value="SNF-like"/>
    <property type="match status" value="1"/>
</dbReference>
<dbReference type="Proteomes" id="UP000196365">
    <property type="component" value="Unassembled WGS sequence"/>
</dbReference>
<keyword evidence="2" id="KW-0813">Transport</keyword>
<feature type="transmembrane region" description="Helical" evidence="6">
    <location>
        <begin position="385"/>
        <end position="410"/>
    </location>
</feature>
<feature type="transmembrane region" description="Helical" evidence="6">
    <location>
        <begin position="189"/>
        <end position="212"/>
    </location>
</feature>
<evidence type="ECO:0000256" key="2">
    <source>
        <dbReference type="ARBA" id="ARBA00022448"/>
    </source>
</evidence>
<keyword evidence="4 6" id="KW-1133">Transmembrane helix</keyword>
<evidence type="ECO:0000256" key="6">
    <source>
        <dbReference type="SAM" id="Phobius"/>
    </source>
</evidence>
<evidence type="ECO:0000313" key="7">
    <source>
        <dbReference type="EMBL" id="SJZ47925.1"/>
    </source>
</evidence>
<feature type="transmembrane region" description="Helical" evidence="6">
    <location>
        <begin position="269"/>
        <end position="292"/>
    </location>
</feature>
<evidence type="ECO:0000256" key="3">
    <source>
        <dbReference type="ARBA" id="ARBA00022692"/>
    </source>
</evidence>
<evidence type="ECO:0000256" key="1">
    <source>
        <dbReference type="ARBA" id="ARBA00004141"/>
    </source>
</evidence>
<dbReference type="NCBIfam" id="NF037979">
    <property type="entry name" value="Na_transp"/>
    <property type="match status" value="1"/>
</dbReference>
<keyword evidence="8" id="KW-1185">Reference proteome</keyword>
<protein>
    <submittedName>
        <fullName evidence="7">Neurotransmitter:Na+ symporter, NSS family</fullName>
    </submittedName>
</protein>
<evidence type="ECO:0000256" key="5">
    <source>
        <dbReference type="ARBA" id="ARBA00023136"/>
    </source>
</evidence>
<feature type="transmembrane region" description="Helical" evidence="6">
    <location>
        <begin position="319"/>
        <end position="340"/>
    </location>
</feature>
<feature type="transmembrane region" description="Helical" evidence="6">
    <location>
        <begin position="232"/>
        <end position="257"/>
    </location>
</feature>
<evidence type="ECO:0000256" key="4">
    <source>
        <dbReference type="ARBA" id="ARBA00022989"/>
    </source>
</evidence>